<dbReference type="OrthoDB" id="2193439at2"/>
<dbReference type="EMBL" id="AJDQ01000008">
    <property type="protein sequence ID" value="EOI55333.1"/>
    <property type="molecule type" value="Genomic_DNA"/>
</dbReference>
<protein>
    <submittedName>
        <fullName evidence="2">Uncharacterized protein</fullName>
    </submittedName>
</protein>
<dbReference type="Proteomes" id="UP000014160">
    <property type="component" value="Unassembled WGS sequence"/>
</dbReference>
<dbReference type="eggNOG" id="ENOG50346Y7">
    <property type="taxonomic scope" value="Bacteria"/>
</dbReference>
<evidence type="ECO:0000256" key="1">
    <source>
        <dbReference type="SAM" id="MobiDB-lite"/>
    </source>
</evidence>
<reference evidence="3 5" key="2">
    <citation type="submission" date="2013-03" db="EMBL/GenBank/DDBJ databases">
        <title>The Genome Sequence of Enterococcus gilvus ATCC BAA-350 (PacBio/Illumina hybrid assembly).</title>
        <authorList>
            <consortium name="The Broad Institute Genomics Platform"/>
            <consortium name="The Broad Institute Genome Sequencing Center for Infectious Disease"/>
            <person name="Earl A."/>
            <person name="Russ C."/>
            <person name="Gilmore M."/>
            <person name="Surin D."/>
            <person name="Walker B."/>
            <person name="Young S."/>
            <person name="Zeng Q."/>
            <person name="Gargeya S."/>
            <person name="Fitzgerald M."/>
            <person name="Haas B."/>
            <person name="Abouelleil A."/>
            <person name="Allen A.W."/>
            <person name="Alvarado L."/>
            <person name="Arachchi H.M."/>
            <person name="Berlin A.M."/>
            <person name="Chapman S.B."/>
            <person name="Gainer-Dewar J."/>
            <person name="Goldberg J."/>
            <person name="Griggs A."/>
            <person name="Gujja S."/>
            <person name="Hansen M."/>
            <person name="Howarth C."/>
            <person name="Imamovic A."/>
            <person name="Ireland A."/>
            <person name="Larimer J."/>
            <person name="McCowan C."/>
            <person name="Murphy C."/>
            <person name="Pearson M."/>
            <person name="Poon T.W."/>
            <person name="Priest M."/>
            <person name="Roberts A."/>
            <person name="Saif S."/>
            <person name="Shea T."/>
            <person name="Sisk P."/>
            <person name="Sykes S."/>
            <person name="Wortman J."/>
            <person name="Nusbaum C."/>
            <person name="Birren B."/>
        </authorList>
    </citation>
    <scope>NUCLEOTIDE SEQUENCE [LARGE SCALE GENOMIC DNA]</scope>
    <source>
        <strain evidence="3 5">ATCC BAA-350</strain>
    </source>
</reference>
<accession>R2XLA4</accession>
<evidence type="ECO:0000313" key="3">
    <source>
        <dbReference type="EMBL" id="EOW82124.1"/>
    </source>
</evidence>
<dbReference type="AlphaFoldDB" id="R2XLA4"/>
<dbReference type="EMBL" id="ASWH01000001">
    <property type="protein sequence ID" value="EOW82124.1"/>
    <property type="molecule type" value="Genomic_DNA"/>
</dbReference>
<dbReference type="HOGENOM" id="CLU_093103_0_0_9"/>
<organism evidence="2 4">
    <name type="scientific">Enterococcus gilvus ATCC BAA-350</name>
    <dbReference type="NCBI Taxonomy" id="1158614"/>
    <lineage>
        <taxon>Bacteria</taxon>
        <taxon>Bacillati</taxon>
        <taxon>Bacillota</taxon>
        <taxon>Bacilli</taxon>
        <taxon>Lactobacillales</taxon>
        <taxon>Enterococcaceae</taxon>
        <taxon>Enterococcus</taxon>
    </lineage>
</organism>
<gene>
    <name evidence="3" type="ORF">I592_01425</name>
    <name evidence="2" type="ORF">UKC_02541</name>
</gene>
<evidence type="ECO:0000313" key="5">
    <source>
        <dbReference type="Proteomes" id="UP000014160"/>
    </source>
</evidence>
<keyword evidence="5" id="KW-1185">Reference proteome</keyword>
<dbReference type="RefSeq" id="WP_010780914.1">
    <property type="nucleotide sequence ID" value="NZ_ASWH01000001.1"/>
</dbReference>
<proteinExistence type="predicted"/>
<dbReference type="PATRIC" id="fig|1158614.3.peg.2533"/>
<evidence type="ECO:0000313" key="4">
    <source>
        <dbReference type="Proteomes" id="UP000013750"/>
    </source>
</evidence>
<comment type="caution">
    <text evidence="2">The sequence shown here is derived from an EMBL/GenBank/DDBJ whole genome shotgun (WGS) entry which is preliminary data.</text>
</comment>
<feature type="compositionally biased region" description="Basic and acidic residues" evidence="1">
    <location>
        <begin position="162"/>
        <end position="182"/>
    </location>
</feature>
<feature type="region of interest" description="Disordered" evidence="1">
    <location>
        <begin position="161"/>
        <end position="201"/>
    </location>
</feature>
<reference evidence="2 4" key="1">
    <citation type="submission" date="2013-02" db="EMBL/GenBank/DDBJ databases">
        <title>The Genome Sequence of Enterococcus gilvus ATCC BAA-350.</title>
        <authorList>
            <consortium name="The Broad Institute Genome Sequencing Platform"/>
            <consortium name="The Broad Institute Genome Sequencing Center for Infectious Disease"/>
            <person name="Earl A.M."/>
            <person name="Gilmore M.S."/>
            <person name="Lebreton F."/>
            <person name="Walker B."/>
            <person name="Young S.K."/>
            <person name="Zeng Q."/>
            <person name="Gargeya S."/>
            <person name="Fitzgerald M."/>
            <person name="Haas B."/>
            <person name="Abouelleil A."/>
            <person name="Alvarado L."/>
            <person name="Arachchi H.M."/>
            <person name="Berlin A.M."/>
            <person name="Chapman S.B."/>
            <person name="Dewar J."/>
            <person name="Goldberg J."/>
            <person name="Griggs A."/>
            <person name="Gujja S."/>
            <person name="Hansen M."/>
            <person name="Howarth C."/>
            <person name="Imamovic A."/>
            <person name="Larimer J."/>
            <person name="McCowan C."/>
            <person name="Murphy C."/>
            <person name="Neiman D."/>
            <person name="Pearson M."/>
            <person name="Priest M."/>
            <person name="Roberts A."/>
            <person name="Saif S."/>
            <person name="Shea T."/>
            <person name="Sisk P."/>
            <person name="Sykes S."/>
            <person name="Wortman J."/>
            <person name="Nusbaum C."/>
            <person name="Birren B."/>
        </authorList>
    </citation>
    <scope>NUCLEOTIDE SEQUENCE [LARGE SCALE GENOMIC DNA]</scope>
    <source>
        <strain evidence="2 4">ATCC BAA-350</strain>
    </source>
</reference>
<feature type="region of interest" description="Disordered" evidence="1">
    <location>
        <begin position="98"/>
        <end position="136"/>
    </location>
</feature>
<dbReference type="Proteomes" id="UP000013750">
    <property type="component" value="Unassembled WGS sequence"/>
</dbReference>
<evidence type="ECO:0000313" key="2">
    <source>
        <dbReference type="EMBL" id="EOI55333.1"/>
    </source>
</evidence>
<sequence>MQTYSRKKSRFPAFDDEAGVKLVQTNQRVLFDGQDDLITSYRLEAKDIFERPISKVKRVRRVNLDEEPRRELDHHKANLPMYENEHRESKKVNLFEERKPKETVKPKATFNSRNGRSATPFAPKYVPSSLIPDEPENAVHPRELMQRMEKAKQSYLLFASENDEKQPVIERKNSRQRLDRSLRGIMQEDNSQIENSKYFHD</sequence>
<name>R2XLA4_9ENTE</name>